<evidence type="ECO:0000256" key="5">
    <source>
        <dbReference type="ARBA" id="ARBA00023136"/>
    </source>
</evidence>
<feature type="transmembrane region" description="Helical" evidence="6">
    <location>
        <begin position="317"/>
        <end position="339"/>
    </location>
</feature>
<evidence type="ECO:0000313" key="9">
    <source>
        <dbReference type="Proteomes" id="UP000002601"/>
    </source>
</evidence>
<evidence type="ECO:0000259" key="7">
    <source>
        <dbReference type="Pfam" id="PF03600"/>
    </source>
</evidence>
<dbReference type="PANTHER" id="PTHR10283:SF82">
    <property type="entry name" value="SOLUTE CARRIER FAMILY 13 MEMBER 2"/>
    <property type="match status" value="1"/>
</dbReference>
<feature type="transmembrane region" description="Helical" evidence="6">
    <location>
        <begin position="410"/>
        <end position="428"/>
    </location>
</feature>
<dbReference type="AlphaFoldDB" id="C6BWZ4"/>
<keyword evidence="9" id="KW-1185">Reference proteome</keyword>
<feature type="transmembrane region" description="Helical" evidence="6">
    <location>
        <begin position="77"/>
        <end position="98"/>
    </location>
</feature>
<keyword evidence="2" id="KW-0813">Transport</keyword>
<dbReference type="RefSeq" id="WP_012766000.1">
    <property type="nucleotide sequence ID" value="NC_012881.1"/>
</dbReference>
<dbReference type="InterPro" id="IPR004680">
    <property type="entry name" value="Cit_transptr-like_dom"/>
</dbReference>
<reference evidence="8 9" key="1">
    <citation type="submission" date="2009-06" db="EMBL/GenBank/DDBJ databases">
        <title>Complete sequence of Desulfovibrio salexigens DSM 2638.</title>
        <authorList>
            <consortium name="US DOE Joint Genome Institute"/>
            <person name="Lucas S."/>
            <person name="Copeland A."/>
            <person name="Lapidus A."/>
            <person name="Glavina del Rio T."/>
            <person name="Tice H."/>
            <person name="Bruce D."/>
            <person name="Goodwin L."/>
            <person name="Pitluck S."/>
            <person name="Munk A.C."/>
            <person name="Brettin T."/>
            <person name="Detter J.C."/>
            <person name="Han C."/>
            <person name="Tapia R."/>
            <person name="Larimer F."/>
            <person name="Land M."/>
            <person name="Hauser L."/>
            <person name="Kyrpides N."/>
            <person name="Anderson I."/>
            <person name="Wall J.D."/>
            <person name="Arkin A.P."/>
            <person name="Dehal P."/>
            <person name="Chivian D."/>
            <person name="Giles B."/>
            <person name="Hazen T.C."/>
        </authorList>
    </citation>
    <scope>NUCLEOTIDE SEQUENCE [LARGE SCALE GENOMIC DNA]</scope>
    <source>
        <strain evidence="9">ATCC 14822 / DSM 2638 / NCIMB 8403 / VKM B-1763</strain>
    </source>
</reference>
<keyword evidence="4 6" id="KW-1133">Transmembrane helix</keyword>
<dbReference type="GO" id="GO:0005886">
    <property type="term" value="C:plasma membrane"/>
    <property type="evidence" value="ECO:0007669"/>
    <property type="project" value="TreeGrafter"/>
</dbReference>
<feature type="transmembrane region" description="Helical" evidence="6">
    <location>
        <begin position="41"/>
        <end position="65"/>
    </location>
</feature>
<dbReference type="KEGG" id="dsa:Desal_0407"/>
<dbReference type="PANTHER" id="PTHR10283">
    <property type="entry name" value="SOLUTE CARRIER FAMILY 13 MEMBER"/>
    <property type="match status" value="1"/>
</dbReference>
<gene>
    <name evidence="8" type="ordered locus">Desal_0407</name>
</gene>
<feature type="transmembrane region" description="Helical" evidence="6">
    <location>
        <begin position="119"/>
        <end position="137"/>
    </location>
</feature>
<dbReference type="HOGENOM" id="CLU_047102_0_0_7"/>
<name>C6BWZ4_MARSD</name>
<dbReference type="eggNOG" id="COG0471">
    <property type="taxonomic scope" value="Bacteria"/>
</dbReference>
<dbReference type="EMBL" id="CP001649">
    <property type="protein sequence ID" value="ACS78474.1"/>
    <property type="molecule type" value="Genomic_DNA"/>
</dbReference>
<feature type="transmembrane region" description="Helical" evidence="6">
    <location>
        <begin position="359"/>
        <end position="378"/>
    </location>
</feature>
<organism evidence="8 9">
    <name type="scientific">Maridesulfovibrio salexigens (strain ATCC 14822 / DSM 2638 / NCIMB 8403 / VKM B-1763)</name>
    <name type="common">Desulfovibrio salexigens</name>
    <dbReference type="NCBI Taxonomy" id="526222"/>
    <lineage>
        <taxon>Bacteria</taxon>
        <taxon>Pseudomonadati</taxon>
        <taxon>Thermodesulfobacteriota</taxon>
        <taxon>Desulfovibrionia</taxon>
        <taxon>Desulfovibrionales</taxon>
        <taxon>Desulfovibrionaceae</taxon>
        <taxon>Maridesulfovibrio</taxon>
    </lineage>
</organism>
<keyword evidence="3 6" id="KW-0812">Transmembrane</keyword>
<evidence type="ECO:0000256" key="4">
    <source>
        <dbReference type="ARBA" id="ARBA00022989"/>
    </source>
</evidence>
<dbReference type="Pfam" id="PF03600">
    <property type="entry name" value="CitMHS"/>
    <property type="match status" value="1"/>
</dbReference>
<evidence type="ECO:0000256" key="3">
    <source>
        <dbReference type="ARBA" id="ARBA00022692"/>
    </source>
</evidence>
<feature type="transmembrane region" description="Helical" evidence="6">
    <location>
        <begin position="435"/>
        <end position="458"/>
    </location>
</feature>
<comment type="subcellular location">
    <subcellularLocation>
        <location evidence="1">Membrane</location>
        <topology evidence="1">Multi-pass membrane protein</topology>
    </subcellularLocation>
</comment>
<evidence type="ECO:0000256" key="6">
    <source>
        <dbReference type="SAM" id="Phobius"/>
    </source>
</evidence>
<accession>C6BWZ4</accession>
<evidence type="ECO:0000256" key="1">
    <source>
        <dbReference type="ARBA" id="ARBA00004141"/>
    </source>
</evidence>
<proteinExistence type="predicted"/>
<evidence type="ECO:0000256" key="2">
    <source>
        <dbReference type="ARBA" id="ARBA00022448"/>
    </source>
</evidence>
<feature type="transmembrane region" description="Helical" evidence="6">
    <location>
        <begin position="385"/>
        <end position="404"/>
    </location>
</feature>
<evidence type="ECO:0000313" key="8">
    <source>
        <dbReference type="EMBL" id="ACS78474.1"/>
    </source>
</evidence>
<dbReference type="STRING" id="526222.Desal_0407"/>
<dbReference type="GO" id="GO:0022857">
    <property type="term" value="F:transmembrane transporter activity"/>
    <property type="evidence" value="ECO:0007669"/>
    <property type="project" value="TreeGrafter"/>
</dbReference>
<feature type="transmembrane region" description="Helical" evidence="6">
    <location>
        <begin position="207"/>
        <end position="232"/>
    </location>
</feature>
<protein>
    <submittedName>
        <fullName evidence="8">Sodium/sulphate symporter</fullName>
    </submittedName>
</protein>
<sequence length="460" mass="49682">MTNAMHTIKKWAMVAAIAATGAYIMNDPGNPKIALYWFETIFAIAGFAFEIMPLFATAVLLLMSYIVTGVATPDLAFVGWTTPIPWVVMCGMLIGVLMEKTRLSDRIALLAITRIGRTPLRLYIAMIVAGYAVGAIIPDVITVTILFMAIASGMCSAMKLDKGSKAATTLIMAAFFGATVPATNYLPNNVGIVGLLMVKDMGVPIQWLSFFIENIAFALLVGVACVGILHFFGSKELGKYMDQCLEHASENLTAMGSITRDEKKTLALTTLALAAFATETLHGIPGYYAFCAVVLLGFTPLFNLLKKDDVAQVQFSILFFIVGCMAIGIVAGSLGIPAWMAGKIVPYLENVQSLAGSSLLAYCTGILANFALTPVAAATSLSIPLAEIATTLGMDIKPLLYSFFYGLDQFLFPYELAAALIMFATGYVRMRYLMLIMAIRMLCGAVAVWIVASTYWQWIF</sequence>
<feature type="transmembrane region" description="Helical" evidence="6">
    <location>
        <begin position="167"/>
        <end position="187"/>
    </location>
</feature>
<dbReference type="OrthoDB" id="1954618at2"/>
<feature type="transmembrane region" description="Helical" evidence="6">
    <location>
        <begin position="287"/>
        <end position="305"/>
    </location>
</feature>
<feature type="domain" description="Citrate transporter-like" evidence="7">
    <location>
        <begin position="46"/>
        <end position="402"/>
    </location>
</feature>
<keyword evidence="5 6" id="KW-0472">Membrane</keyword>
<dbReference type="Proteomes" id="UP000002601">
    <property type="component" value="Chromosome"/>
</dbReference>